<dbReference type="AlphaFoldDB" id="A0A7X9NZ21"/>
<dbReference type="EMBL" id="JABANE010000002">
    <property type="protein sequence ID" value="NME66551.1"/>
    <property type="molecule type" value="Genomic_DNA"/>
</dbReference>
<evidence type="ECO:0000313" key="1">
    <source>
        <dbReference type="EMBL" id="NME66551.1"/>
    </source>
</evidence>
<gene>
    <name evidence="1" type="ORF">HHU12_01120</name>
</gene>
<comment type="caution">
    <text evidence="1">The sequence shown here is derived from an EMBL/GenBank/DDBJ whole genome shotgun (WGS) entry which is preliminary data.</text>
</comment>
<reference evidence="1 2" key="1">
    <citation type="submission" date="2020-04" db="EMBL/GenBank/DDBJ databases">
        <title>Flammeovirga sp. SR4, a novel species isolated from seawater.</title>
        <authorList>
            <person name="Wang X."/>
        </authorList>
    </citation>
    <scope>NUCLEOTIDE SEQUENCE [LARGE SCALE GENOMIC DNA]</scope>
    <source>
        <strain evidence="1 2">ATCC 23126</strain>
    </source>
</reference>
<proteinExistence type="predicted"/>
<accession>A0A7X9NZ21</accession>
<dbReference type="Proteomes" id="UP000576082">
    <property type="component" value="Unassembled WGS sequence"/>
</dbReference>
<dbReference type="RefSeq" id="WP_169654299.1">
    <property type="nucleotide sequence ID" value="NZ_JABANE010000002.1"/>
</dbReference>
<keyword evidence="2" id="KW-1185">Reference proteome</keyword>
<organism evidence="1 2">
    <name type="scientific">Flammeovirga aprica JL-4</name>
    <dbReference type="NCBI Taxonomy" id="694437"/>
    <lineage>
        <taxon>Bacteria</taxon>
        <taxon>Pseudomonadati</taxon>
        <taxon>Bacteroidota</taxon>
        <taxon>Cytophagia</taxon>
        <taxon>Cytophagales</taxon>
        <taxon>Flammeovirgaceae</taxon>
        <taxon>Flammeovirga</taxon>
    </lineage>
</organism>
<evidence type="ECO:0000313" key="2">
    <source>
        <dbReference type="Proteomes" id="UP000576082"/>
    </source>
</evidence>
<protein>
    <submittedName>
        <fullName evidence="1">Uncharacterized protein</fullName>
    </submittedName>
</protein>
<sequence>MNISSSFLSEILKEKFYEYINSADLVEGLKLARIAHEGLAPDDQEELKVFIKSHNIPHLEAIIEELDRRVSLKSKIVDLQEELDRLVNIQFSKDLKYNVEEEINAYMDRIILLETCQMHQN</sequence>
<name>A0A7X9NZ21_9BACT</name>